<protein>
    <recommendedName>
        <fullName evidence="9">Lipoprotein signal peptidase</fullName>
        <ecNumber evidence="9">3.4.23.36</ecNumber>
    </recommendedName>
    <alternativeName>
        <fullName evidence="9">Prolipoprotein signal peptidase</fullName>
    </alternativeName>
    <alternativeName>
        <fullName evidence="9">Signal peptidase II</fullName>
        <shortName evidence="9">SPase II</shortName>
    </alternativeName>
</protein>
<dbReference type="PANTHER" id="PTHR33695:SF1">
    <property type="entry name" value="LIPOPROTEIN SIGNAL PEPTIDASE"/>
    <property type="match status" value="1"/>
</dbReference>
<evidence type="ECO:0000256" key="9">
    <source>
        <dbReference type="HAMAP-Rule" id="MF_00161"/>
    </source>
</evidence>
<evidence type="ECO:0000256" key="11">
    <source>
        <dbReference type="RuleBase" id="RU004181"/>
    </source>
</evidence>
<evidence type="ECO:0000256" key="3">
    <source>
        <dbReference type="ARBA" id="ARBA00022670"/>
    </source>
</evidence>
<comment type="function">
    <text evidence="9 10">This protein specifically catalyzes the removal of signal peptides from prolipoproteins.</text>
</comment>
<keyword evidence="4 9" id="KW-0812">Transmembrane</keyword>
<dbReference type="KEGG" id="otr:OTERR_08060"/>
<feature type="transmembrane region" description="Helical" evidence="9">
    <location>
        <begin position="108"/>
        <end position="124"/>
    </location>
</feature>
<gene>
    <name evidence="9 12" type="primary">lspA</name>
    <name evidence="12" type="ORF">OTERR_08060</name>
</gene>
<dbReference type="EMBL" id="CP022579">
    <property type="protein sequence ID" value="QEL64282.1"/>
    <property type="molecule type" value="Genomic_DNA"/>
</dbReference>
<keyword evidence="8 9" id="KW-0472">Membrane</keyword>
<dbReference type="AlphaFoldDB" id="A0A5C1E5S8"/>
<evidence type="ECO:0000256" key="6">
    <source>
        <dbReference type="ARBA" id="ARBA00022801"/>
    </source>
</evidence>
<evidence type="ECO:0000256" key="8">
    <source>
        <dbReference type="ARBA" id="ARBA00023136"/>
    </source>
</evidence>
<dbReference type="InterPro" id="IPR001872">
    <property type="entry name" value="Peptidase_A8"/>
</dbReference>
<keyword evidence="5 9" id="KW-0064">Aspartyl protease</keyword>
<proteinExistence type="inferred from homology"/>
<dbReference type="PROSITE" id="PS00855">
    <property type="entry name" value="SPASE_II"/>
    <property type="match status" value="1"/>
</dbReference>
<keyword evidence="13" id="KW-1185">Reference proteome</keyword>
<keyword evidence="2 9" id="KW-1003">Cell membrane</keyword>
<sequence length="181" mass="19428">MSGVTTAQDDAPAPAAVWLKWLAVAVAVIVLDQASKLWVLDLFALGESRPVTGFFNLVLVYNPGAAFSFLAAAGGWQRWFFVVLAAAVSLWMGTMLRRHAGQPGHRGLCWGLTLVMGGAIGNVIDRFAYGAVVDFLDVHALGWHWPAFNLADSAICLGVALLAWHELRQGKGEKPDGRGQS</sequence>
<comment type="pathway">
    <text evidence="9">Protein modification; lipoprotein biosynthesis (signal peptide cleavage).</text>
</comment>
<keyword evidence="7 9" id="KW-1133">Transmembrane helix</keyword>
<keyword evidence="12" id="KW-0449">Lipoprotein</keyword>
<dbReference type="PANTHER" id="PTHR33695">
    <property type="entry name" value="LIPOPROTEIN SIGNAL PEPTIDASE"/>
    <property type="match status" value="1"/>
</dbReference>
<dbReference type="UniPathway" id="UPA00665"/>
<dbReference type="NCBIfam" id="TIGR00077">
    <property type="entry name" value="lspA"/>
    <property type="match status" value="1"/>
</dbReference>
<evidence type="ECO:0000256" key="5">
    <source>
        <dbReference type="ARBA" id="ARBA00022750"/>
    </source>
</evidence>
<feature type="transmembrane region" description="Helical" evidence="9">
    <location>
        <begin position="51"/>
        <end position="73"/>
    </location>
</feature>
<comment type="subcellular location">
    <subcellularLocation>
        <location evidence="9">Cell membrane</location>
        <topology evidence="9">Multi-pass membrane protein</topology>
    </subcellularLocation>
</comment>
<evidence type="ECO:0000256" key="7">
    <source>
        <dbReference type="ARBA" id="ARBA00022989"/>
    </source>
</evidence>
<evidence type="ECO:0000256" key="4">
    <source>
        <dbReference type="ARBA" id="ARBA00022692"/>
    </source>
</evidence>
<dbReference type="HAMAP" id="MF_00161">
    <property type="entry name" value="LspA"/>
    <property type="match status" value="1"/>
</dbReference>
<feature type="transmembrane region" description="Helical" evidence="9">
    <location>
        <begin position="144"/>
        <end position="164"/>
    </location>
</feature>
<evidence type="ECO:0000313" key="12">
    <source>
        <dbReference type="EMBL" id="QEL64282.1"/>
    </source>
</evidence>
<dbReference type="Pfam" id="PF01252">
    <property type="entry name" value="Peptidase_A8"/>
    <property type="match status" value="1"/>
</dbReference>
<dbReference type="GO" id="GO:0006508">
    <property type="term" value="P:proteolysis"/>
    <property type="evidence" value="ECO:0007669"/>
    <property type="project" value="UniProtKB-KW"/>
</dbReference>
<dbReference type="GO" id="GO:0005886">
    <property type="term" value="C:plasma membrane"/>
    <property type="evidence" value="ECO:0007669"/>
    <property type="project" value="UniProtKB-SubCell"/>
</dbReference>
<feature type="active site" evidence="9">
    <location>
        <position position="152"/>
    </location>
</feature>
<organism evidence="12 13">
    <name type="scientific">Oryzomicrobium terrae</name>
    <dbReference type="NCBI Taxonomy" id="1735038"/>
    <lineage>
        <taxon>Bacteria</taxon>
        <taxon>Pseudomonadati</taxon>
        <taxon>Pseudomonadota</taxon>
        <taxon>Betaproteobacteria</taxon>
        <taxon>Rhodocyclales</taxon>
        <taxon>Rhodocyclaceae</taxon>
        <taxon>Oryzomicrobium</taxon>
    </lineage>
</organism>
<evidence type="ECO:0000256" key="10">
    <source>
        <dbReference type="RuleBase" id="RU000594"/>
    </source>
</evidence>
<comment type="similarity">
    <text evidence="1 9 11">Belongs to the peptidase A8 family.</text>
</comment>
<feature type="active site" evidence="9">
    <location>
        <position position="134"/>
    </location>
</feature>
<comment type="catalytic activity">
    <reaction evidence="9 10">
        <text>Release of signal peptides from bacterial membrane prolipoproteins. Hydrolyzes -Xaa-Yaa-Zaa-|-(S,diacylglyceryl)Cys-, in which Xaa is hydrophobic (preferably Leu), and Yaa (Ala or Ser) and Zaa (Gly or Ala) have small, neutral side chains.</text>
        <dbReference type="EC" id="3.4.23.36"/>
    </reaction>
</comment>
<accession>A0A5C1E5S8</accession>
<evidence type="ECO:0000256" key="1">
    <source>
        <dbReference type="ARBA" id="ARBA00006139"/>
    </source>
</evidence>
<evidence type="ECO:0000313" key="13">
    <source>
        <dbReference type="Proteomes" id="UP000323671"/>
    </source>
</evidence>
<dbReference type="PRINTS" id="PR00781">
    <property type="entry name" value="LIPOSIGPTASE"/>
</dbReference>
<dbReference type="Proteomes" id="UP000323671">
    <property type="component" value="Chromosome"/>
</dbReference>
<name>A0A5C1E5S8_9RHOO</name>
<dbReference type="EC" id="3.4.23.36" evidence="9"/>
<dbReference type="GO" id="GO:0004190">
    <property type="term" value="F:aspartic-type endopeptidase activity"/>
    <property type="evidence" value="ECO:0007669"/>
    <property type="project" value="UniProtKB-UniRule"/>
</dbReference>
<evidence type="ECO:0000256" key="2">
    <source>
        <dbReference type="ARBA" id="ARBA00022475"/>
    </source>
</evidence>
<keyword evidence="6 9" id="KW-0378">Hydrolase</keyword>
<feature type="transmembrane region" description="Helical" evidence="9">
    <location>
        <begin position="18"/>
        <end position="39"/>
    </location>
</feature>
<feature type="transmembrane region" description="Helical" evidence="9">
    <location>
        <begin position="79"/>
        <end position="96"/>
    </location>
</feature>
<reference evidence="12 13" key="1">
    <citation type="submission" date="2017-07" db="EMBL/GenBank/DDBJ databases">
        <title>Complete genome sequence of Oryzomicrobium terrae TPP412.</title>
        <authorList>
            <person name="Chiu L.-W."/>
            <person name="Lo K.-J."/>
            <person name="Tsai Y.-M."/>
            <person name="Lin S.-S."/>
            <person name="Kuo C.-H."/>
            <person name="Liu C.-T."/>
        </authorList>
    </citation>
    <scope>NUCLEOTIDE SEQUENCE [LARGE SCALE GENOMIC DNA]</scope>
    <source>
        <strain evidence="12 13">TPP412</strain>
    </source>
</reference>
<keyword evidence="3 9" id="KW-0645">Protease</keyword>